<accession>A0A1I0P478</accession>
<dbReference type="AlphaFoldDB" id="A0A1I0P478"/>
<gene>
    <name evidence="1" type="ORF">SAMN05216290_1693</name>
</gene>
<dbReference type="RefSeq" id="WP_090258061.1">
    <property type="nucleotide sequence ID" value="NZ_FOIR01000001.1"/>
</dbReference>
<dbReference type="SUPFAM" id="SSF48452">
    <property type="entry name" value="TPR-like"/>
    <property type="match status" value="1"/>
</dbReference>
<dbReference type="Gene3D" id="1.25.40.10">
    <property type="entry name" value="Tetratricopeptide repeat domain"/>
    <property type="match status" value="1"/>
</dbReference>
<evidence type="ECO:0000313" key="2">
    <source>
        <dbReference type="Proteomes" id="UP000199437"/>
    </source>
</evidence>
<dbReference type="InterPro" id="IPR011990">
    <property type="entry name" value="TPR-like_helical_dom_sf"/>
</dbReference>
<dbReference type="GeneID" id="99986416"/>
<reference evidence="2" key="1">
    <citation type="submission" date="2016-10" db="EMBL/GenBank/DDBJ databases">
        <authorList>
            <person name="Varghese N."/>
            <person name="Submissions S."/>
        </authorList>
    </citation>
    <scope>NUCLEOTIDE SEQUENCE [LARGE SCALE GENOMIC DNA]</scope>
    <source>
        <strain evidence="2">CGMCC 1.12402</strain>
    </source>
</reference>
<protein>
    <submittedName>
        <fullName evidence="1">Uncharacterized protein</fullName>
    </submittedName>
</protein>
<proteinExistence type="predicted"/>
<name>A0A1I0P478_9BACT</name>
<dbReference type="Pfam" id="PF11138">
    <property type="entry name" value="DUF2911"/>
    <property type="match status" value="1"/>
</dbReference>
<dbReference type="InterPro" id="IPR021314">
    <property type="entry name" value="DUF2911"/>
</dbReference>
<evidence type="ECO:0000313" key="1">
    <source>
        <dbReference type="EMBL" id="SEW08842.1"/>
    </source>
</evidence>
<keyword evidence="2" id="KW-1185">Reference proteome</keyword>
<dbReference type="EMBL" id="FOIR01000001">
    <property type="protein sequence ID" value="SEW08842.1"/>
    <property type="molecule type" value="Genomic_DNA"/>
</dbReference>
<dbReference type="STRING" id="1267423.SAMN05216290_1693"/>
<dbReference type="OrthoDB" id="1400571at2"/>
<sequence length="367" mass="42134">MKRITLTFLLLLFIEHISEAQFHTLNIPQISNHVYEKQRLAVTDISIDYSSPSTNNRDVWNTPGIIPQNGNPIAWRAGANMNTTISFSTDVMINGQALKKGKYGFHIIPNGEDFTLLFAHNNNQWGSYYLDLEKDITLRVNVKSEACSFSEKLDYEFLNWQENAVTIALEWAEKRIPFEVSVDLNKTVVESFRSELRGINTYHWQAWNDAANWCLNHNTNLEEALAWANRSINGGYNGFAANRNTTNLITKIRLQKALDRTTEMNATIDEAIQINMDVNQANYLSIMLLQLGAVDQAHELLSREIENNPEAWFLKLNQAIAYYYSGNKKKSLKALEQVYRVTPENFKARLDQIKSEIENDTYKIPSI</sequence>
<organism evidence="1 2">
    <name type="scientific">Roseivirga pacifica</name>
    <dbReference type="NCBI Taxonomy" id="1267423"/>
    <lineage>
        <taxon>Bacteria</taxon>
        <taxon>Pseudomonadati</taxon>
        <taxon>Bacteroidota</taxon>
        <taxon>Cytophagia</taxon>
        <taxon>Cytophagales</taxon>
        <taxon>Roseivirgaceae</taxon>
        <taxon>Roseivirga</taxon>
    </lineage>
</organism>
<dbReference type="Proteomes" id="UP000199437">
    <property type="component" value="Unassembled WGS sequence"/>
</dbReference>